<keyword evidence="14" id="KW-1185">Reference proteome</keyword>
<evidence type="ECO:0000256" key="6">
    <source>
        <dbReference type="ARBA" id="ARBA00022824"/>
    </source>
</evidence>
<dbReference type="CDD" id="cd07987">
    <property type="entry name" value="LPLAT_MGAT-like"/>
    <property type="match status" value="1"/>
</dbReference>
<dbReference type="EMBL" id="VVIM01000004">
    <property type="protein sequence ID" value="KAB0800415.1"/>
    <property type="molecule type" value="Genomic_DNA"/>
</dbReference>
<dbReference type="GO" id="GO:0019432">
    <property type="term" value="P:triglyceride biosynthetic process"/>
    <property type="evidence" value="ECO:0007669"/>
    <property type="project" value="TreeGrafter"/>
</dbReference>
<comment type="subcellular location">
    <subcellularLocation>
        <location evidence="1 11">Endoplasmic reticulum membrane</location>
        <topology evidence="1 11">Multi-pass membrane protein</topology>
    </subcellularLocation>
</comment>
<dbReference type="EMBL" id="GEZM01002937">
    <property type="protein sequence ID" value="JAV97052.1"/>
    <property type="molecule type" value="Transcribed_RNA"/>
</dbReference>
<dbReference type="GO" id="GO:0004144">
    <property type="term" value="F:diacylglycerol O-acyltransferase activity"/>
    <property type="evidence" value="ECO:0007669"/>
    <property type="project" value="TreeGrafter"/>
</dbReference>
<keyword evidence="6 11" id="KW-0256">Endoplasmic reticulum</keyword>
<evidence type="ECO:0000256" key="10">
    <source>
        <dbReference type="ARBA" id="ARBA00023315"/>
    </source>
</evidence>
<evidence type="ECO:0000256" key="11">
    <source>
        <dbReference type="RuleBase" id="RU367023"/>
    </source>
</evidence>
<proteinExistence type="inferred from homology"/>
<keyword evidence="7 11" id="KW-1133">Transmembrane helix</keyword>
<dbReference type="PANTHER" id="PTHR12317:SF79">
    <property type="entry name" value="ACYLTRANSFERASE"/>
    <property type="match status" value="1"/>
</dbReference>
<dbReference type="OrthoDB" id="264532at2759"/>
<comment type="similarity">
    <text evidence="2 11">Belongs to the diacylglycerol acyltransferase family.</text>
</comment>
<keyword evidence="9 11" id="KW-0472">Membrane</keyword>
<evidence type="ECO:0000313" key="12">
    <source>
        <dbReference type="EMBL" id="JAV97052.1"/>
    </source>
</evidence>
<dbReference type="Pfam" id="PF03982">
    <property type="entry name" value="DAGAT"/>
    <property type="match status" value="1"/>
</dbReference>
<evidence type="ECO:0000256" key="4">
    <source>
        <dbReference type="ARBA" id="ARBA00022679"/>
    </source>
</evidence>
<dbReference type="FunCoup" id="A0A1Y1NGN8">
    <property type="interactions" value="110"/>
</dbReference>
<dbReference type="EC" id="2.3.1.-" evidence="11"/>
<evidence type="ECO:0000313" key="14">
    <source>
        <dbReference type="Proteomes" id="UP000327044"/>
    </source>
</evidence>
<evidence type="ECO:0000256" key="9">
    <source>
        <dbReference type="ARBA" id="ARBA00023136"/>
    </source>
</evidence>
<feature type="transmembrane region" description="Helical" evidence="11">
    <location>
        <begin position="43"/>
        <end position="60"/>
    </location>
</feature>
<evidence type="ECO:0000256" key="2">
    <source>
        <dbReference type="ARBA" id="ARBA00005420"/>
    </source>
</evidence>
<sequence>MSVGTFIKRKLEFLAVACLALTLAFGPLVGFFVAGYLLVYSSYRYYVILYIAWIYLYDLNTCERGGRRLRWVRSLPWWTYARRYFPVSFEKDDNVELDPTRNYMMCSFPHGVYPLSAFLAFACESDGFKNHFPNFTPFGITLKINFLCPFYREFMLAMGMCSSSAESIRWMLNKKEGGNVVIISVGGASEAMHSKPGQYTLVLKNRKGFVKLALETGSPLVPVLSFGEPDLLDQLPNPIGSKMRAFQEWAKKRMGYAPIIPKGRGIFQNSFGILPKQKPVTTVVGPPLDVQKIDNPSPEEISIVHQKFVDHLVEFFEQHKHKYVDDADNVKLVIL</sequence>
<keyword evidence="5 11" id="KW-0812">Transmembrane</keyword>
<evidence type="ECO:0000256" key="3">
    <source>
        <dbReference type="ARBA" id="ARBA00022516"/>
    </source>
</evidence>
<keyword evidence="8" id="KW-0443">Lipid metabolism</keyword>
<evidence type="ECO:0000256" key="5">
    <source>
        <dbReference type="ARBA" id="ARBA00022692"/>
    </source>
</evidence>
<organism evidence="12">
    <name type="scientific">Photinus pyralis</name>
    <name type="common">Common eastern firefly</name>
    <name type="synonym">Lampyris pyralis</name>
    <dbReference type="NCBI Taxonomy" id="7054"/>
    <lineage>
        <taxon>Eukaryota</taxon>
        <taxon>Metazoa</taxon>
        <taxon>Ecdysozoa</taxon>
        <taxon>Arthropoda</taxon>
        <taxon>Hexapoda</taxon>
        <taxon>Insecta</taxon>
        <taxon>Pterygota</taxon>
        <taxon>Neoptera</taxon>
        <taxon>Endopterygota</taxon>
        <taxon>Coleoptera</taxon>
        <taxon>Polyphaga</taxon>
        <taxon>Elateriformia</taxon>
        <taxon>Elateroidea</taxon>
        <taxon>Lampyridae</taxon>
        <taxon>Lampyrinae</taxon>
        <taxon>Photinus</taxon>
    </lineage>
</organism>
<evidence type="ECO:0000256" key="7">
    <source>
        <dbReference type="ARBA" id="ARBA00022989"/>
    </source>
</evidence>
<reference evidence="13 14" key="2">
    <citation type="journal article" date="2018" name="Elife">
        <title>Firefly genomes illuminate parallel origins of bioluminescence in beetles.</title>
        <authorList>
            <person name="Fallon T.R."/>
            <person name="Lower S.E."/>
            <person name="Chang C.H."/>
            <person name="Bessho-Uehara M."/>
            <person name="Martin G.J."/>
            <person name="Bewick A.J."/>
            <person name="Behringer M."/>
            <person name="Debat H.J."/>
            <person name="Wong I."/>
            <person name="Day J.C."/>
            <person name="Suvorov A."/>
            <person name="Silva C.J."/>
            <person name="Stanger-Hall K.F."/>
            <person name="Hall D.W."/>
            <person name="Schmitz R.J."/>
            <person name="Nelson D.R."/>
            <person name="Lewis S.M."/>
            <person name="Shigenobu S."/>
            <person name="Bybee S.M."/>
            <person name="Larracuente A.M."/>
            <person name="Oba Y."/>
            <person name="Weng J.K."/>
        </authorList>
    </citation>
    <scope>NUCLEOTIDE SEQUENCE [LARGE SCALE GENOMIC DNA]</scope>
    <source>
        <strain evidence="13">1611_PpyrPB1</strain>
        <tissue evidence="13">Whole body</tissue>
    </source>
</reference>
<dbReference type="InterPro" id="IPR007130">
    <property type="entry name" value="DAGAT"/>
</dbReference>
<feature type="transmembrane region" description="Helical" evidence="11">
    <location>
        <begin position="12"/>
        <end position="37"/>
    </location>
</feature>
<evidence type="ECO:0000256" key="1">
    <source>
        <dbReference type="ARBA" id="ARBA00004477"/>
    </source>
</evidence>
<accession>A0A1Y1NGN8</accession>
<dbReference type="Proteomes" id="UP000327044">
    <property type="component" value="Unassembled WGS sequence"/>
</dbReference>
<dbReference type="PANTHER" id="PTHR12317">
    <property type="entry name" value="DIACYLGLYCEROL O-ACYLTRANSFERASE"/>
    <property type="match status" value="1"/>
</dbReference>
<keyword evidence="10" id="KW-0012">Acyltransferase</keyword>
<name>A0A1Y1NGN8_PHOPY</name>
<gene>
    <name evidence="13" type="ORF">PPYR_06155</name>
</gene>
<dbReference type="InParanoid" id="A0A1Y1NGN8"/>
<keyword evidence="3" id="KW-0444">Lipid biosynthesis</keyword>
<dbReference type="AlphaFoldDB" id="A0A1Y1NGN8"/>
<protein>
    <recommendedName>
        <fullName evidence="11">Acyltransferase</fullName>
        <ecNumber evidence="11">2.3.1.-</ecNumber>
    </recommendedName>
</protein>
<keyword evidence="4 11" id="KW-0808">Transferase</keyword>
<evidence type="ECO:0000256" key="8">
    <source>
        <dbReference type="ARBA" id="ARBA00023098"/>
    </source>
</evidence>
<reference evidence="12" key="1">
    <citation type="journal article" date="2016" name="Sci. Rep.">
        <title>Molecular characterization of firefly nuptial gifts: a multi-omics approach sheds light on postcopulatory sexual selection.</title>
        <authorList>
            <person name="Al-Wathiqui N."/>
            <person name="Fallon T.R."/>
            <person name="South A."/>
            <person name="Weng J.K."/>
            <person name="Lewis S.M."/>
        </authorList>
    </citation>
    <scope>NUCLEOTIDE SEQUENCE</scope>
</reference>
<reference evidence="13" key="3">
    <citation type="submission" date="2019-08" db="EMBL/GenBank/DDBJ databases">
        <authorList>
            <consortium name="Photinus pyralis genome working group"/>
            <person name="Fallon T.R."/>
            <person name="Sander Lower S.E."/>
            <person name="Weng J.-K."/>
        </authorList>
    </citation>
    <scope>NUCLEOTIDE SEQUENCE</scope>
    <source>
        <strain evidence="13">1611_PpyrPB1</strain>
        <tissue evidence="13">Whole body</tissue>
    </source>
</reference>
<evidence type="ECO:0000313" key="13">
    <source>
        <dbReference type="EMBL" id="KAB0800415.1"/>
    </source>
</evidence>
<dbReference type="GO" id="GO:0005789">
    <property type="term" value="C:endoplasmic reticulum membrane"/>
    <property type="evidence" value="ECO:0007669"/>
    <property type="project" value="UniProtKB-SubCell"/>
</dbReference>